<feature type="transmembrane region" description="Helical" evidence="1">
    <location>
        <begin position="167"/>
        <end position="195"/>
    </location>
</feature>
<keyword evidence="1" id="KW-0812">Transmembrane</keyword>
<dbReference type="Proteomes" id="UP000006835">
    <property type="component" value="Chromosome"/>
</dbReference>
<organism evidence="2 3">
    <name type="scientific">Caldicellulosiruptor kronotskyensis (strain DSM 18902 / VKM B-2412 / 2002)</name>
    <dbReference type="NCBI Taxonomy" id="632348"/>
    <lineage>
        <taxon>Bacteria</taxon>
        <taxon>Bacillati</taxon>
        <taxon>Bacillota</taxon>
        <taxon>Bacillota incertae sedis</taxon>
        <taxon>Caldicellulosiruptorales</taxon>
        <taxon>Caldicellulosiruptoraceae</taxon>
        <taxon>Caldicellulosiruptor</taxon>
    </lineage>
</organism>
<keyword evidence="1" id="KW-0472">Membrane</keyword>
<reference key="1">
    <citation type="submission" date="2010-11" db="EMBL/GenBank/DDBJ databases">
        <title>Complete sequence of Caldicellulosiruptor kronotskyensis 2002.</title>
        <authorList>
            <consortium name="US DOE Joint Genome Institute"/>
            <person name="Lucas S."/>
            <person name="Copeland A."/>
            <person name="Lapidus A."/>
            <person name="Cheng J.-F."/>
            <person name="Bruce D."/>
            <person name="Goodwin L."/>
            <person name="Pitluck S."/>
            <person name="Davenport K."/>
            <person name="Detter J.C."/>
            <person name="Han C."/>
            <person name="Tapia R."/>
            <person name="Land M."/>
            <person name="Hauser L."/>
            <person name="Jeffries C."/>
            <person name="Kyrpides N."/>
            <person name="Ivanova N."/>
            <person name="Mikhailova N."/>
            <person name="Blumer-Schuette S.E."/>
            <person name="Kelly R.M."/>
            <person name="Woyke T."/>
        </authorList>
    </citation>
    <scope>NUCLEOTIDE SEQUENCE</scope>
    <source>
        <strain>2002</strain>
    </source>
</reference>
<dbReference type="AlphaFoldDB" id="E4SCX6"/>
<name>E4SCX6_CALK2</name>
<reference evidence="2 3" key="2">
    <citation type="journal article" date="2011" name="J. Bacteriol.">
        <title>Complete genome sequences for the anaerobic, extremely thermophilic plant biomass-degrading bacteria Caldicellulosiruptor hydrothermalis, Caldicellulosiruptor kristjanssonii, Caldicellulosiruptor kronotskyensis, Caldicellulosiruptor owensenis, and Caldicellulosiruptor lactoaceticus.</title>
        <authorList>
            <person name="Blumer-Schuette S.E."/>
            <person name="Ozdemir I."/>
            <person name="Mistry D."/>
            <person name="Lucas S."/>
            <person name="Lapidus A."/>
            <person name="Cheng J.F."/>
            <person name="Goodwin L.A."/>
            <person name="Pitluck S."/>
            <person name="Land M.L."/>
            <person name="Hauser L.J."/>
            <person name="Woyke T."/>
            <person name="Mikhailova N."/>
            <person name="Pati A."/>
            <person name="Kyrpides N.C."/>
            <person name="Ivanova N."/>
            <person name="Detter J.C."/>
            <person name="Walston-Davenport K."/>
            <person name="Han S."/>
            <person name="Adams M.W."/>
            <person name="Kelly R.M."/>
        </authorList>
    </citation>
    <scope>NUCLEOTIDE SEQUENCE [LARGE SCALE GENOMIC DNA]</scope>
    <source>
        <strain evidence="3">DSM 18902 / VKM B-2412 / 2002</strain>
    </source>
</reference>
<sequence length="269" mass="31651">MVKREIYKIYLCVVQNVQKFMNLIKKIMKNEKTKIFHEILLRSLFISFGLAIFFFIVLIIFEKFMQESFTTITLSFIIKRFLGLTFLSYIVILMINIPRNTLKEAQDPIIEIITIPLCVMFLLIWLLIWMEIGLNPNIYFGIFFIVSVSLIILLISYVKLALECSSFIVGILAILFYYVLVICITGLYFGVYYAFTFYHLNLNSENINYIKILKIAIPYFYEFPSKEFLCKISLLQFYFGKILDIIFTSFVIGKTIEKASKQNLKLLNK</sequence>
<keyword evidence="1" id="KW-1133">Transmembrane helix</keyword>
<feature type="transmembrane region" description="Helical" evidence="1">
    <location>
        <begin position="138"/>
        <end position="160"/>
    </location>
</feature>
<dbReference type="PATRIC" id="fig|632348.3.peg.1195"/>
<dbReference type="RefSeq" id="WP_013430106.1">
    <property type="nucleotide sequence ID" value="NC_014720.1"/>
</dbReference>
<feature type="transmembrane region" description="Helical" evidence="1">
    <location>
        <begin position="235"/>
        <end position="256"/>
    </location>
</feature>
<evidence type="ECO:0000313" key="2">
    <source>
        <dbReference type="EMBL" id="ADQ45992.1"/>
    </source>
</evidence>
<proteinExistence type="predicted"/>
<keyword evidence="3" id="KW-1185">Reference proteome</keyword>
<feature type="transmembrane region" description="Helical" evidence="1">
    <location>
        <begin position="109"/>
        <end position="132"/>
    </location>
</feature>
<evidence type="ECO:0000313" key="3">
    <source>
        <dbReference type="Proteomes" id="UP000006835"/>
    </source>
</evidence>
<feature type="transmembrane region" description="Helical" evidence="1">
    <location>
        <begin position="39"/>
        <end position="61"/>
    </location>
</feature>
<accession>E4SCX6</accession>
<evidence type="ECO:0000256" key="1">
    <source>
        <dbReference type="SAM" id="Phobius"/>
    </source>
</evidence>
<feature type="transmembrane region" description="Helical" evidence="1">
    <location>
        <begin position="81"/>
        <end position="97"/>
    </location>
</feature>
<protein>
    <submittedName>
        <fullName evidence="2">Uncharacterized protein</fullName>
    </submittedName>
</protein>
<dbReference type="EMBL" id="CP002330">
    <property type="protein sequence ID" value="ADQ45992.1"/>
    <property type="molecule type" value="Genomic_DNA"/>
</dbReference>
<dbReference type="KEGG" id="ckn:Calkro_1127"/>
<dbReference type="HOGENOM" id="CLU_1033195_0_0_9"/>
<gene>
    <name evidence="2" type="ordered locus">Calkro_1127</name>
</gene>